<dbReference type="AlphaFoldDB" id="N1PJE0"/>
<evidence type="ECO:0000313" key="2">
    <source>
        <dbReference type="Proteomes" id="UP000016933"/>
    </source>
</evidence>
<organism evidence="1 2">
    <name type="scientific">Dothistroma septosporum (strain NZE10 / CBS 128990)</name>
    <name type="common">Red band needle blight fungus</name>
    <name type="synonym">Mycosphaerella pini</name>
    <dbReference type="NCBI Taxonomy" id="675120"/>
    <lineage>
        <taxon>Eukaryota</taxon>
        <taxon>Fungi</taxon>
        <taxon>Dikarya</taxon>
        <taxon>Ascomycota</taxon>
        <taxon>Pezizomycotina</taxon>
        <taxon>Dothideomycetes</taxon>
        <taxon>Dothideomycetidae</taxon>
        <taxon>Mycosphaerellales</taxon>
        <taxon>Mycosphaerellaceae</taxon>
        <taxon>Dothistroma</taxon>
    </lineage>
</organism>
<sequence>MVASKACSGSFTPPAELRGYILELVLAEEKVQVPDKHADWEVDHIVAFQNWQCCDDSPRESQM</sequence>
<gene>
    <name evidence="1" type="ORF">DOTSEDRAFT_45787</name>
</gene>
<accession>N1PJE0</accession>
<keyword evidence="2" id="KW-1185">Reference proteome</keyword>
<dbReference type="HOGENOM" id="CLU_2885751_0_0_1"/>
<protein>
    <submittedName>
        <fullName evidence="1">Uncharacterized protein</fullName>
    </submittedName>
</protein>
<reference evidence="1 2" key="2">
    <citation type="journal article" date="2012" name="PLoS Pathog.">
        <title>Diverse lifestyles and strategies of plant pathogenesis encoded in the genomes of eighteen Dothideomycetes fungi.</title>
        <authorList>
            <person name="Ohm R.A."/>
            <person name="Feau N."/>
            <person name="Henrissat B."/>
            <person name="Schoch C.L."/>
            <person name="Horwitz B.A."/>
            <person name="Barry K.W."/>
            <person name="Condon B.J."/>
            <person name="Copeland A.C."/>
            <person name="Dhillon B."/>
            <person name="Glaser F."/>
            <person name="Hesse C.N."/>
            <person name="Kosti I."/>
            <person name="LaButti K."/>
            <person name="Lindquist E.A."/>
            <person name="Lucas S."/>
            <person name="Salamov A.A."/>
            <person name="Bradshaw R.E."/>
            <person name="Ciuffetti L."/>
            <person name="Hamelin R.C."/>
            <person name="Kema G.H.J."/>
            <person name="Lawrence C."/>
            <person name="Scott J.A."/>
            <person name="Spatafora J.W."/>
            <person name="Turgeon B.G."/>
            <person name="de Wit P.J.G.M."/>
            <person name="Zhong S."/>
            <person name="Goodwin S.B."/>
            <person name="Grigoriev I.V."/>
        </authorList>
    </citation>
    <scope>NUCLEOTIDE SEQUENCE [LARGE SCALE GENOMIC DNA]</scope>
    <source>
        <strain evidence="2">NZE10 / CBS 128990</strain>
    </source>
</reference>
<name>N1PJE0_DOTSN</name>
<reference evidence="2" key="1">
    <citation type="journal article" date="2012" name="PLoS Genet.">
        <title>The genomes of the fungal plant pathogens Cladosporium fulvum and Dothistroma septosporum reveal adaptation to different hosts and lifestyles but also signatures of common ancestry.</title>
        <authorList>
            <person name="de Wit P.J.G.M."/>
            <person name="van der Burgt A."/>
            <person name="Oekmen B."/>
            <person name="Stergiopoulos I."/>
            <person name="Abd-Elsalam K.A."/>
            <person name="Aerts A.L."/>
            <person name="Bahkali A.H."/>
            <person name="Beenen H.G."/>
            <person name="Chettri P."/>
            <person name="Cox M.P."/>
            <person name="Datema E."/>
            <person name="de Vries R.P."/>
            <person name="Dhillon B."/>
            <person name="Ganley A.R."/>
            <person name="Griffiths S.A."/>
            <person name="Guo Y."/>
            <person name="Hamelin R.C."/>
            <person name="Henrissat B."/>
            <person name="Kabir M.S."/>
            <person name="Jashni M.K."/>
            <person name="Kema G."/>
            <person name="Klaubauf S."/>
            <person name="Lapidus A."/>
            <person name="Levasseur A."/>
            <person name="Lindquist E."/>
            <person name="Mehrabi R."/>
            <person name="Ohm R.A."/>
            <person name="Owen T.J."/>
            <person name="Salamov A."/>
            <person name="Schwelm A."/>
            <person name="Schijlen E."/>
            <person name="Sun H."/>
            <person name="van den Burg H.A."/>
            <person name="van Ham R.C.H.J."/>
            <person name="Zhang S."/>
            <person name="Goodwin S.B."/>
            <person name="Grigoriev I.V."/>
            <person name="Collemare J."/>
            <person name="Bradshaw R.E."/>
        </authorList>
    </citation>
    <scope>NUCLEOTIDE SEQUENCE [LARGE SCALE GENOMIC DNA]</scope>
    <source>
        <strain evidence="2">NZE10 / CBS 128990</strain>
    </source>
</reference>
<evidence type="ECO:0000313" key="1">
    <source>
        <dbReference type="EMBL" id="EME42219.1"/>
    </source>
</evidence>
<dbReference type="Proteomes" id="UP000016933">
    <property type="component" value="Unassembled WGS sequence"/>
</dbReference>
<proteinExistence type="predicted"/>
<dbReference type="EMBL" id="KB446541">
    <property type="protein sequence ID" value="EME42219.1"/>
    <property type="molecule type" value="Genomic_DNA"/>
</dbReference>